<dbReference type="AlphaFoldDB" id="A0A7Y9ZBC4"/>
<gene>
    <name evidence="3" type="ORF">BKA03_001094</name>
</gene>
<sequence>MKQRILIATRRLINGVRSWKNDEEQKAPILLPLTPAYESDKHQVYLGVIEAALNDPERSVLNIAVTGSYGVGKSSILMEVARRHRRKVVSVSLATLGFPDDDQVPEQKKAPQAATKTNRIQKEIVKQLLYSQDPSKMPGFRYHRTTGFRLWRSVSLCALLSVPVAIVFLLAGWTQTIGALIPNVSEHKWLPHLVVFSGSTALLTALLAAFHNRIQIERLGTGAASIVLSPKSATYFDEYLDEIVYFFETAKRDIVIFEDIDRFDDAHIFETLRSLNSILNGAKQLKGRRIRFIYAVKDSIFDELGARAAKEELRLRESAGDASTARAVNRQRDDAAEAEVARANRTKFFNLVVPVVPFVTHRSARDLLVQTMDKDLDHGISDELIDLAARYVADMRLIKNIRNEYAIFKRLVLDAGDIDLKPDKLFAMVLYKSTHLADFEEIKLGKSRLDDLYRDGRELVRENVQAENATIRQARQRKQRTQVAAGQARSLGQTLQGRIDDLGNFFDGVSRRSMTFAGAAAMPEELTTPDFWERVASGDGPLVVTYNDPQLGRARTATLSSDDIERVIGKKLDSAEWVAGEHTEADAAIQGALTRREFLARADMSDLFAREEFSADIDGEDLSFAGHAKKRLTSEFAVQLVKAGYIDRNFTLYTSTFYDDRVSTNATNFILKSVDRHTIDMHFALTAEDVATLLRERGRSILTEKAIYNVDVLDYLLTSDTDGLAAVVGELVKFGDDERDLVLTYMESGDSPAELVAAMAPLWKSVFTFLASEAGVDSEVQVKLIDAALRSTDKRVAYETNAQVGALLVSSAPHLGVCVADDTSESTAHVIATLLTGSDVALASLAGLGRPVLRAVVEAGCYEITRENLVLALENQANGLSLDAIKGANELVYKRVLTDLRAYLTVLEEGEETILDAAAFGSILGDLFSADEDALPSVLEHANAGCIAYDLSKVAAETWPVLADYSRFPITFDNVVAYVDEYDVDDRLGLRLEAQGSITVDARPEEQAKVDLALAILGASDVLPEAQLRAALVGSLDLAGYLVASELPDHSGELIGWLIAENVIGDDAESFAVIAAADLRGRALAISKSREFRNFMTPAEVTPDQVGSIVASALVPTPIKSAILERLADFTVGTPRIGLQKIAQYAVDKRRALTLDETARLAAEGVTATVVVSLLRSHLPSINVAALSSILTSLGQDYAFLATKSGKHPTFPNNVAHRELAERLELLQLASSWEAKDGRVKIRMRRR</sequence>
<keyword evidence="1" id="KW-0472">Membrane</keyword>
<dbReference type="SUPFAM" id="SSF52540">
    <property type="entry name" value="P-loop containing nucleoside triphosphate hydrolases"/>
    <property type="match status" value="1"/>
</dbReference>
<dbReference type="Pfam" id="PF20693">
    <property type="entry name" value="YobI-ATPase"/>
    <property type="match status" value="1"/>
</dbReference>
<reference evidence="3 4" key="1">
    <citation type="submission" date="2020-07" db="EMBL/GenBank/DDBJ databases">
        <title>Sequencing the genomes of 1000 actinobacteria strains.</title>
        <authorList>
            <person name="Klenk H.-P."/>
        </authorList>
    </citation>
    <scope>NUCLEOTIDE SEQUENCE [LARGE SCALE GENOMIC DNA]</scope>
    <source>
        <strain evidence="3 4">DSM 19970</strain>
    </source>
</reference>
<dbReference type="EMBL" id="JACBZO010000001">
    <property type="protein sequence ID" value="NYI40975.1"/>
    <property type="molecule type" value="Genomic_DNA"/>
</dbReference>
<dbReference type="OrthoDB" id="1701659at2"/>
<protein>
    <recommendedName>
        <fullName evidence="2">YobI-like P-loop NTPase domain-containing protein</fullName>
    </recommendedName>
</protein>
<feature type="domain" description="YobI-like P-loop NTPase" evidence="2">
    <location>
        <begin position="45"/>
        <end position="449"/>
    </location>
</feature>
<evidence type="ECO:0000313" key="3">
    <source>
        <dbReference type="EMBL" id="NYI40975.1"/>
    </source>
</evidence>
<organism evidence="3 4">
    <name type="scientific">Demequina lutea</name>
    <dbReference type="NCBI Taxonomy" id="431489"/>
    <lineage>
        <taxon>Bacteria</taxon>
        <taxon>Bacillati</taxon>
        <taxon>Actinomycetota</taxon>
        <taxon>Actinomycetes</taxon>
        <taxon>Micrococcales</taxon>
        <taxon>Demequinaceae</taxon>
        <taxon>Demequina</taxon>
    </lineage>
</organism>
<feature type="transmembrane region" description="Helical" evidence="1">
    <location>
        <begin position="150"/>
        <end position="173"/>
    </location>
</feature>
<evidence type="ECO:0000259" key="2">
    <source>
        <dbReference type="Pfam" id="PF20693"/>
    </source>
</evidence>
<proteinExistence type="predicted"/>
<dbReference type="InterPro" id="IPR048428">
    <property type="entry name" value="YobI-NTPase"/>
</dbReference>
<evidence type="ECO:0000313" key="4">
    <source>
        <dbReference type="Proteomes" id="UP000547973"/>
    </source>
</evidence>
<keyword evidence="1" id="KW-0812">Transmembrane</keyword>
<evidence type="ECO:0000256" key="1">
    <source>
        <dbReference type="SAM" id="Phobius"/>
    </source>
</evidence>
<keyword evidence="1" id="KW-1133">Transmembrane helix</keyword>
<dbReference type="Proteomes" id="UP000547973">
    <property type="component" value="Unassembled WGS sequence"/>
</dbReference>
<accession>A0A7Y9ZBC4</accession>
<keyword evidence="4" id="KW-1185">Reference proteome</keyword>
<dbReference type="InterPro" id="IPR027417">
    <property type="entry name" value="P-loop_NTPase"/>
</dbReference>
<dbReference type="RefSeq" id="WP_062075940.1">
    <property type="nucleotide sequence ID" value="NZ_BBRC01000014.1"/>
</dbReference>
<comment type="caution">
    <text evidence="3">The sequence shown here is derived from an EMBL/GenBank/DDBJ whole genome shotgun (WGS) entry which is preliminary data.</text>
</comment>
<name>A0A7Y9ZBC4_9MICO</name>